<reference evidence="2" key="1">
    <citation type="journal article" date="2014" name="Front. Microbiol.">
        <title>High frequency of phylogenetically diverse reductive dehalogenase-homologous genes in deep subseafloor sedimentary metagenomes.</title>
        <authorList>
            <person name="Kawai M."/>
            <person name="Futagami T."/>
            <person name="Toyoda A."/>
            <person name="Takaki Y."/>
            <person name="Nishi S."/>
            <person name="Hori S."/>
            <person name="Arai W."/>
            <person name="Tsubouchi T."/>
            <person name="Morono Y."/>
            <person name="Uchiyama I."/>
            <person name="Ito T."/>
            <person name="Fujiyama A."/>
            <person name="Inagaki F."/>
            <person name="Takami H."/>
        </authorList>
    </citation>
    <scope>NUCLEOTIDE SEQUENCE</scope>
    <source>
        <strain evidence="2">Expedition CK06-06</strain>
    </source>
</reference>
<dbReference type="Pfam" id="PF01381">
    <property type="entry name" value="HTH_3"/>
    <property type="match status" value="1"/>
</dbReference>
<organism evidence="2">
    <name type="scientific">marine sediment metagenome</name>
    <dbReference type="NCBI Taxonomy" id="412755"/>
    <lineage>
        <taxon>unclassified sequences</taxon>
        <taxon>metagenomes</taxon>
        <taxon>ecological metagenomes</taxon>
    </lineage>
</organism>
<dbReference type="EMBL" id="BARV01012402">
    <property type="protein sequence ID" value="GAI03638.1"/>
    <property type="molecule type" value="Genomic_DNA"/>
</dbReference>
<evidence type="ECO:0000259" key="1">
    <source>
        <dbReference type="PROSITE" id="PS50943"/>
    </source>
</evidence>
<dbReference type="CDD" id="cd00093">
    <property type="entry name" value="HTH_XRE"/>
    <property type="match status" value="1"/>
</dbReference>
<dbReference type="PROSITE" id="PS50943">
    <property type="entry name" value="HTH_CROC1"/>
    <property type="match status" value="1"/>
</dbReference>
<dbReference type="AlphaFoldDB" id="X1KAK8"/>
<dbReference type="Gene3D" id="1.10.260.40">
    <property type="entry name" value="lambda repressor-like DNA-binding domains"/>
    <property type="match status" value="1"/>
</dbReference>
<evidence type="ECO:0000313" key="2">
    <source>
        <dbReference type="EMBL" id="GAI03638.1"/>
    </source>
</evidence>
<dbReference type="GO" id="GO:0003677">
    <property type="term" value="F:DNA binding"/>
    <property type="evidence" value="ECO:0007669"/>
    <property type="project" value="InterPro"/>
</dbReference>
<feature type="domain" description="HTH cro/C1-type" evidence="1">
    <location>
        <begin position="2"/>
        <end position="32"/>
    </location>
</feature>
<dbReference type="InterPro" id="IPR010982">
    <property type="entry name" value="Lambda_DNA-bd_dom_sf"/>
</dbReference>
<dbReference type="SUPFAM" id="SSF47413">
    <property type="entry name" value="lambda repressor-like DNA-binding domains"/>
    <property type="match status" value="1"/>
</dbReference>
<feature type="non-terminal residue" evidence="2">
    <location>
        <position position="41"/>
    </location>
</feature>
<protein>
    <recommendedName>
        <fullName evidence="1">HTH cro/C1-type domain-containing protein</fullName>
    </recommendedName>
</protein>
<gene>
    <name evidence="2" type="ORF">S06H3_22987</name>
</gene>
<name>X1KAK8_9ZZZZ</name>
<accession>X1KAK8</accession>
<comment type="caution">
    <text evidence="2">The sequence shown here is derived from an EMBL/GenBank/DDBJ whole genome shotgun (WGS) entry which is preliminary data.</text>
</comment>
<dbReference type="InterPro" id="IPR001387">
    <property type="entry name" value="Cro/C1-type_HTH"/>
</dbReference>
<sequence length="41" mass="4804">MTISKIENGKRKIYAEEIKKLSEYFNISSDVLLDLKEDIEV</sequence>
<proteinExistence type="predicted"/>